<evidence type="ECO:0000313" key="2">
    <source>
        <dbReference type="Proteomes" id="UP000310506"/>
    </source>
</evidence>
<dbReference type="OrthoDB" id="2058406at2"/>
<sequence length="226" mass="25541">MKSILKKIDSHKSLVFSSVLIFSTFLVLMSILKVTLADETSHQTKSNDFTVGNLETKIYEEFEKPIGLSFDKNYKKVVKVKNDGNVTQFIRVMILPELTGTTSKLEHPQTLSSKIGSDLFLLDQKGQSIQDTSNWIDGKDGYFYYTKALDKGKETVPLFEMVKLNNSIKQQFPEGTIKLQIAVKVEGIITLEDAYQKAWWQGKKPQATPLSTIDGLLVDQINMKKP</sequence>
<proteinExistence type="predicted"/>
<gene>
    <name evidence="1" type="ORF">ESZ54_08875</name>
</gene>
<reference evidence="1 2" key="1">
    <citation type="submission" date="2019-01" db="EMBL/GenBank/DDBJ databases">
        <title>Vagococcus silagei sp. nov. isolated from brewer's grain.</title>
        <authorList>
            <person name="Guu J.-R."/>
        </authorList>
    </citation>
    <scope>NUCLEOTIDE SEQUENCE [LARGE SCALE GENOMIC DNA]</scope>
    <source>
        <strain evidence="1 2">2B-2</strain>
    </source>
</reference>
<dbReference type="EMBL" id="SDGV01000018">
    <property type="protein sequence ID" value="THB60695.1"/>
    <property type="molecule type" value="Genomic_DNA"/>
</dbReference>
<protein>
    <recommendedName>
        <fullName evidence="3">Alternate signal-mediated exported protein, CPF_0494 family</fullName>
    </recommendedName>
</protein>
<evidence type="ECO:0000313" key="1">
    <source>
        <dbReference type="EMBL" id="THB60695.1"/>
    </source>
</evidence>
<organism evidence="1 2">
    <name type="scientific">Vagococcus silagei</name>
    <dbReference type="NCBI Taxonomy" id="2508885"/>
    <lineage>
        <taxon>Bacteria</taxon>
        <taxon>Bacillati</taxon>
        <taxon>Bacillota</taxon>
        <taxon>Bacilli</taxon>
        <taxon>Lactobacillales</taxon>
        <taxon>Enterococcaceae</taxon>
        <taxon>Vagococcus</taxon>
    </lineage>
</organism>
<dbReference type="RefSeq" id="WP_136137320.1">
    <property type="nucleotide sequence ID" value="NZ_SDGV01000018.1"/>
</dbReference>
<comment type="caution">
    <text evidence="1">The sequence shown here is derived from an EMBL/GenBank/DDBJ whole genome shotgun (WGS) entry which is preliminary data.</text>
</comment>
<evidence type="ECO:0008006" key="3">
    <source>
        <dbReference type="Google" id="ProtNLM"/>
    </source>
</evidence>
<dbReference type="Proteomes" id="UP000310506">
    <property type="component" value="Unassembled WGS sequence"/>
</dbReference>
<dbReference type="AlphaFoldDB" id="A0A4S3B7I9"/>
<keyword evidence="2" id="KW-1185">Reference proteome</keyword>
<accession>A0A4S3B7I9</accession>
<name>A0A4S3B7I9_9ENTE</name>